<dbReference type="PANTHER" id="PTHR44103:SF1">
    <property type="entry name" value="PROPROTEIN CONVERTASE P"/>
    <property type="match status" value="1"/>
</dbReference>
<dbReference type="InterPro" id="IPR028994">
    <property type="entry name" value="Integrin_alpha_N"/>
</dbReference>
<accession>A0A0B5I5Y2</accession>
<evidence type="ECO:0000256" key="1">
    <source>
        <dbReference type="ARBA" id="ARBA00022729"/>
    </source>
</evidence>
<feature type="chain" id="PRO_5002104495" description="Alpha integrin" evidence="2">
    <location>
        <begin position="37"/>
        <end position="553"/>
    </location>
</feature>
<keyword evidence="4" id="KW-1185">Reference proteome</keyword>
<dbReference type="STRING" id="362257.SVTN_12250"/>
<dbReference type="Pfam" id="PF13517">
    <property type="entry name" value="FG-GAP_3"/>
    <property type="match status" value="2"/>
</dbReference>
<reference evidence="3 4" key="1">
    <citation type="submission" date="2014-12" db="EMBL/GenBank/DDBJ databases">
        <title>Complete genome sequence of Streptomyces vietnamensis strain GIMV4.0001, a genetic manipulable producer of the benzoisochromanequinone antibiotic granaticin.</title>
        <authorList>
            <person name="Deng M.R."/>
            <person name="Guo J."/>
            <person name="Ma L.Y."/>
            <person name="Feng G.D."/>
            <person name="Mo C.Y."/>
            <person name="Zhu H.H."/>
        </authorList>
    </citation>
    <scope>NUCLEOTIDE SEQUENCE [LARGE SCALE GENOMIC DNA]</scope>
    <source>
        <strain evidence="4">GIMV4.0001</strain>
    </source>
</reference>
<sequence length="553" mass="57930">MLHTHHRRRTHRLAACTALALGVGLVSTGPVSTATAATAGTTALAKPRFDRDGDGRSDRIYRSATTGKLTIALSKTGTSAPFTIGNDDLDGAVSKEILAADNLWGTAAPDLLTLRSDGTLRIHETVSPTATSVTPVWQGNGWQIYNKVLAPGDLTKDGFQDLLARTPSGALYLYAGKGGVVDHTGPFKSRVKVGEGWQAYDQLVGTNDLDGDAIADLVARTPGGDLYFYKGTGSATAPFRARVRIGGGWNTYNQIIGADDLNGDGRGDLLARTQSGTFYKYLSVGGGKFGTRTYYGGGGQNLSYYLGQGGVPAYGKHSLLAVNAAGTAYTVGTLSDGTLTAPRQYGGAGEQYWRVHNTHGLDEADRATVLTAYNPGLMSDRGGEVSTSAAFYNYAEIVSVGDVTEDGKADVLGLDLWGNLFLHPGLKYYNPPRVGAAVKVATGWHADTLVGTGDVTGDGRPDLVSRDNDRLYVHPGTGSATAPFAARVLIGAGWGGYDHLASPGDMNGDGRADLVAVTPGGDVYRYTATGLRGSATFGGRVKIASGWKYEDIS</sequence>
<dbReference type="EMBL" id="CP010407">
    <property type="protein sequence ID" value="AJF65073.1"/>
    <property type="molecule type" value="Genomic_DNA"/>
</dbReference>
<evidence type="ECO:0008006" key="5">
    <source>
        <dbReference type="Google" id="ProtNLM"/>
    </source>
</evidence>
<evidence type="ECO:0000313" key="3">
    <source>
        <dbReference type="EMBL" id="AJF65073.1"/>
    </source>
</evidence>
<dbReference type="AlphaFoldDB" id="A0A0B5I5Y2"/>
<proteinExistence type="predicted"/>
<dbReference type="KEGG" id="svt:SVTN_12250"/>
<dbReference type="InterPro" id="IPR013517">
    <property type="entry name" value="FG-GAP"/>
</dbReference>
<dbReference type="SUPFAM" id="SSF69318">
    <property type="entry name" value="Integrin alpha N-terminal domain"/>
    <property type="match status" value="2"/>
</dbReference>
<feature type="signal peptide" evidence="2">
    <location>
        <begin position="1"/>
        <end position="36"/>
    </location>
</feature>
<dbReference type="PANTHER" id="PTHR44103">
    <property type="entry name" value="PROPROTEIN CONVERTASE P"/>
    <property type="match status" value="1"/>
</dbReference>
<dbReference type="Gene3D" id="2.115.10.10">
    <property type="entry name" value="Tachylectin 2"/>
    <property type="match status" value="2"/>
</dbReference>
<evidence type="ECO:0000313" key="4">
    <source>
        <dbReference type="Proteomes" id="UP000031774"/>
    </source>
</evidence>
<name>A0A0B5I5Y2_9ACTN</name>
<keyword evidence="1 2" id="KW-0732">Signal</keyword>
<dbReference type="HOGENOM" id="CLU_484776_0_0_11"/>
<protein>
    <recommendedName>
        <fullName evidence="5">Alpha integrin</fullName>
    </recommendedName>
</protein>
<gene>
    <name evidence="3" type="ORF">SVTN_12250</name>
</gene>
<dbReference type="Proteomes" id="UP000031774">
    <property type="component" value="Chromosome"/>
</dbReference>
<evidence type="ECO:0000256" key="2">
    <source>
        <dbReference type="SAM" id="SignalP"/>
    </source>
</evidence>
<dbReference type="RefSeq" id="WP_041129118.1">
    <property type="nucleotide sequence ID" value="NZ_CP010407.1"/>
</dbReference>
<organism evidence="3 4">
    <name type="scientific">Streptomyces vietnamensis</name>
    <dbReference type="NCBI Taxonomy" id="362257"/>
    <lineage>
        <taxon>Bacteria</taxon>
        <taxon>Bacillati</taxon>
        <taxon>Actinomycetota</taxon>
        <taxon>Actinomycetes</taxon>
        <taxon>Kitasatosporales</taxon>
        <taxon>Streptomycetaceae</taxon>
        <taxon>Streptomyces</taxon>
    </lineage>
</organism>